<dbReference type="EMBL" id="JBHTBD010000016">
    <property type="protein sequence ID" value="MFC7296682.1"/>
    <property type="molecule type" value="Genomic_DNA"/>
</dbReference>
<reference evidence="7" key="1">
    <citation type="journal article" date="2019" name="Int. J. Syst. Evol. Microbiol.">
        <title>The Global Catalogue of Microorganisms (GCM) 10K type strain sequencing project: providing services to taxonomists for standard genome sequencing and annotation.</title>
        <authorList>
            <consortium name="The Broad Institute Genomics Platform"/>
            <consortium name="The Broad Institute Genome Sequencing Center for Infectious Disease"/>
            <person name="Wu L."/>
            <person name="Ma J."/>
        </authorList>
    </citation>
    <scope>NUCLEOTIDE SEQUENCE [LARGE SCALE GENOMIC DNA]</scope>
    <source>
        <strain evidence="7">CCUG 60559</strain>
    </source>
</reference>
<dbReference type="PANTHER" id="PTHR38776:SF1">
    <property type="entry name" value="MLTA-INTERACTING PROTEIN-RELATED"/>
    <property type="match status" value="1"/>
</dbReference>
<dbReference type="Proteomes" id="UP001596506">
    <property type="component" value="Unassembled WGS sequence"/>
</dbReference>
<keyword evidence="4" id="KW-0472">Membrane</keyword>
<keyword evidence="7" id="KW-1185">Reference proteome</keyword>
<comment type="subcellular location">
    <subcellularLocation>
        <location evidence="1">Cell outer membrane</location>
    </subcellularLocation>
</comment>
<evidence type="ECO:0000256" key="4">
    <source>
        <dbReference type="ARBA" id="ARBA00023136"/>
    </source>
</evidence>
<comment type="caution">
    <text evidence="6">The sequence shown here is derived from an EMBL/GenBank/DDBJ whole genome shotgun (WGS) entry which is preliminary data.</text>
</comment>
<evidence type="ECO:0000313" key="7">
    <source>
        <dbReference type="Proteomes" id="UP001596506"/>
    </source>
</evidence>
<evidence type="ECO:0000256" key="1">
    <source>
        <dbReference type="ARBA" id="ARBA00004442"/>
    </source>
</evidence>
<organism evidence="6 7">
    <name type="scientific">Marinobacter aromaticivorans</name>
    <dbReference type="NCBI Taxonomy" id="1494078"/>
    <lineage>
        <taxon>Bacteria</taxon>
        <taxon>Pseudomonadati</taxon>
        <taxon>Pseudomonadota</taxon>
        <taxon>Gammaproteobacteria</taxon>
        <taxon>Pseudomonadales</taxon>
        <taxon>Marinobacteraceae</taxon>
        <taxon>Marinobacter</taxon>
    </lineage>
</organism>
<protein>
    <submittedName>
        <fullName evidence="6">MipA/OmpV family protein</fullName>
    </submittedName>
</protein>
<keyword evidence="5" id="KW-0998">Cell outer membrane</keyword>
<evidence type="ECO:0000256" key="5">
    <source>
        <dbReference type="ARBA" id="ARBA00023237"/>
    </source>
</evidence>
<evidence type="ECO:0000256" key="2">
    <source>
        <dbReference type="ARBA" id="ARBA00005722"/>
    </source>
</evidence>
<keyword evidence="3" id="KW-0732">Signal</keyword>
<evidence type="ECO:0000256" key="3">
    <source>
        <dbReference type="ARBA" id="ARBA00022729"/>
    </source>
</evidence>
<proteinExistence type="inferred from homology"/>
<dbReference type="InterPro" id="IPR010583">
    <property type="entry name" value="MipA"/>
</dbReference>
<dbReference type="Pfam" id="PF06629">
    <property type="entry name" value="MipA"/>
    <property type="match status" value="1"/>
</dbReference>
<accession>A0ABW2J0I3</accession>
<dbReference type="PANTHER" id="PTHR38776">
    <property type="entry name" value="MLTA-INTERACTING PROTEIN-RELATED"/>
    <property type="match status" value="1"/>
</dbReference>
<sequence>MRCQSTSLSVGPGLTYRSKPWTEDQFNVSAAESVRSGLARYSVNAGYLRARLGGALTYRMSPSWSLTGFAAVIYLTGAAKDSPIVEDIGSATQAFDGALINYRL</sequence>
<gene>
    <name evidence="6" type="ORF">ACFQQA_18385</name>
</gene>
<name>A0ABW2J0I3_9GAMM</name>
<dbReference type="RefSeq" id="WP_100690082.1">
    <property type="nucleotide sequence ID" value="NZ_JBHTBD010000016.1"/>
</dbReference>
<evidence type="ECO:0000313" key="6">
    <source>
        <dbReference type="EMBL" id="MFC7296682.1"/>
    </source>
</evidence>
<comment type="similarity">
    <text evidence="2">Belongs to the MipA/OmpV family.</text>
</comment>